<proteinExistence type="predicted"/>
<organism evidence="1 2">
    <name type="scientific">Necator americanus</name>
    <name type="common">Human hookworm</name>
    <dbReference type="NCBI Taxonomy" id="51031"/>
    <lineage>
        <taxon>Eukaryota</taxon>
        <taxon>Metazoa</taxon>
        <taxon>Ecdysozoa</taxon>
        <taxon>Nematoda</taxon>
        <taxon>Chromadorea</taxon>
        <taxon>Rhabditida</taxon>
        <taxon>Rhabditina</taxon>
        <taxon>Rhabditomorpha</taxon>
        <taxon>Strongyloidea</taxon>
        <taxon>Ancylostomatidae</taxon>
        <taxon>Bunostominae</taxon>
        <taxon>Necator</taxon>
    </lineage>
</organism>
<protein>
    <submittedName>
        <fullName evidence="1">Uncharacterized protein</fullName>
    </submittedName>
</protein>
<name>W2T978_NECAM</name>
<dbReference type="AlphaFoldDB" id="W2T978"/>
<dbReference type="KEGG" id="nai:NECAME_10359"/>
<dbReference type="Proteomes" id="UP000053676">
    <property type="component" value="Unassembled WGS sequence"/>
</dbReference>
<reference evidence="2" key="1">
    <citation type="journal article" date="2014" name="Nat. Genet.">
        <title>Genome of the human hookworm Necator americanus.</title>
        <authorList>
            <person name="Tang Y.T."/>
            <person name="Gao X."/>
            <person name="Rosa B.A."/>
            <person name="Abubucker S."/>
            <person name="Hallsworth-Pepin K."/>
            <person name="Martin J."/>
            <person name="Tyagi R."/>
            <person name="Heizer E."/>
            <person name="Zhang X."/>
            <person name="Bhonagiri-Palsikar V."/>
            <person name="Minx P."/>
            <person name="Warren W.C."/>
            <person name="Wang Q."/>
            <person name="Zhan B."/>
            <person name="Hotez P.J."/>
            <person name="Sternberg P.W."/>
            <person name="Dougall A."/>
            <person name="Gaze S.T."/>
            <person name="Mulvenna J."/>
            <person name="Sotillo J."/>
            <person name="Ranganathan S."/>
            <person name="Rabelo E.M."/>
            <person name="Wilson R.K."/>
            <person name="Felgner P.L."/>
            <person name="Bethony J."/>
            <person name="Hawdon J.M."/>
            <person name="Gasser R.B."/>
            <person name="Loukas A."/>
            <person name="Mitreva M."/>
        </authorList>
    </citation>
    <scope>NUCLEOTIDE SEQUENCE [LARGE SCALE GENOMIC DNA]</scope>
</reference>
<evidence type="ECO:0000313" key="1">
    <source>
        <dbReference type="EMBL" id="ETN78413.1"/>
    </source>
</evidence>
<evidence type="ECO:0000313" key="2">
    <source>
        <dbReference type="Proteomes" id="UP000053676"/>
    </source>
</evidence>
<dbReference type="EMBL" id="KI659914">
    <property type="protein sequence ID" value="ETN78413.1"/>
    <property type="molecule type" value="Genomic_DNA"/>
</dbReference>
<keyword evidence="2" id="KW-1185">Reference proteome</keyword>
<gene>
    <name evidence="1" type="ORF">NECAME_10359</name>
</gene>
<sequence length="63" mass="7305">MKLTELLVSKVNARKLKDWKALTPIEDVRLREKGFRSMTDIREEVKADLINTSTRQLGFAQKS</sequence>
<accession>W2T978</accession>